<dbReference type="Gene3D" id="3.40.50.720">
    <property type="entry name" value="NAD(P)-binding Rossmann-like Domain"/>
    <property type="match status" value="1"/>
</dbReference>
<accession>A0A381RWJ4</accession>
<name>A0A381RWJ4_9ZZZZ</name>
<dbReference type="PANTHER" id="PTHR11117:SF24">
    <property type="entry name" value="PROTEIN FDRA"/>
    <property type="match status" value="1"/>
</dbReference>
<dbReference type="PANTHER" id="PTHR11117">
    <property type="entry name" value="SUCCINYL-COA LIGASE SUBUNIT ALPHA"/>
    <property type="match status" value="1"/>
</dbReference>
<dbReference type="Pfam" id="PF00549">
    <property type="entry name" value="Ligase_CoA"/>
    <property type="match status" value="1"/>
</dbReference>
<feature type="domain" description="CoA-binding" evidence="2">
    <location>
        <begin position="175"/>
        <end position="266"/>
    </location>
</feature>
<dbReference type="NCBIfam" id="NF004760">
    <property type="entry name" value="PRK06091.1"/>
    <property type="match status" value="1"/>
</dbReference>
<organism evidence="3">
    <name type="scientific">marine metagenome</name>
    <dbReference type="NCBI Taxonomy" id="408172"/>
    <lineage>
        <taxon>unclassified sequences</taxon>
        <taxon>metagenomes</taxon>
        <taxon>ecological metagenomes</taxon>
    </lineage>
</organism>
<protein>
    <recommendedName>
        <fullName evidence="4">ATP-citrate lyase/succinyl-CoA ligase domain-containing protein</fullName>
    </recommendedName>
</protein>
<evidence type="ECO:0000259" key="1">
    <source>
        <dbReference type="Pfam" id="PF00549"/>
    </source>
</evidence>
<dbReference type="GO" id="GO:0004775">
    <property type="term" value="F:succinate-CoA ligase (ADP-forming) activity"/>
    <property type="evidence" value="ECO:0007669"/>
    <property type="project" value="TreeGrafter"/>
</dbReference>
<dbReference type="GO" id="GO:0005829">
    <property type="term" value="C:cytosol"/>
    <property type="evidence" value="ECO:0007669"/>
    <property type="project" value="TreeGrafter"/>
</dbReference>
<dbReference type="GO" id="GO:0006099">
    <property type="term" value="P:tricarboxylic acid cycle"/>
    <property type="evidence" value="ECO:0007669"/>
    <property type="project" value="TreeGrafter"/>
</dbReference>
<dbReference type="InterPro" id="IPR005811">
    <property type="entry name" value="SUCC_ACL_C"/>
</dbReference>
<dbReference type="Gene3D" id="3.40.50.261">
    <property type="entry name" value="Succinyl-CoA synthetase domains"/>
    <property type="match status" value="2"/>
</dbReference>
<dbReference type="InterPro" id="IPR016102">
    <property type="entry name" value="Succinyl-CoA_synth-like"/>
</dbReference>
<dbReference type="InterPro" id="IPR003781">
    <property type="entry name" value="CoA-bd"/>
</dbReference>
<dbReference type="EMBL" id="UINC01002320">
    <property type="protein sequence ID" value="SUZ95378.1"/>
    <property type="molecule type" value="Genomic_DNA"/>
</dbReference>
<sequence length="478" mass="49001">MQISRSITRLDGVEDAALMIGTPSNLDLLDNAKLLAKASRKATGGDLILAIRGRDEGTAASALAKAEILLERPAVGHTGTTTLRPRTLRSAQDNLPAANLALISVPGDFAAAEARKALRAGLNVMLFSDNVSLSEEVSLKREAVAAGLLVMGPDCGTAIIGGVPLAFANQIPQGAIGIIGASGTGIQEVSSLIAQAGYGVSHALGVGGRDLSDPVGGISTLAALAMLEADSATRHIVLISKPPSPSVAKRVIDTLAHSEKPCTVCFLGADAPSLPGNVSFARTLKAASELATGRSSKNKRPEFKSIIPHVTTGRQRIHGLFCGGTLSSEAQVVFLDQGVSVASNAPIPGAEAVSSGTSHVLIDLGSDEYTRGRPHPMIDPTVRDEELTKALADPTLAVILLDVVIGFGAHPDPAGTIVRVVAAAGTERPIVVASVTGTDDDPQDRRTQMAKLVDGGIVVAPTNADAATLALSCLVRDD</sequence>
<reference evidence="3" key="1">
    <citation type="submission" date="2018-05" db="EMBL/GenBank/DDBJ databases">
        <authorList>
            <person name="Lanie J.A."/>
            <person name="Ng W.-L."/>
            <person name="Kazmierczak K.M."/>
            <person name="Andrzejewski T.M."/>
            <person name="Davidsen T.M."/>
            <person name="Wayne K.J."/>
            <person name="Tettelin H."/>
            <person name="Glass J.I."/>
            <person name="Rusch D."/>
            <person name="Podicherti R."/>
            <person name="Tsui H.-C.T."/>
            <person name="Winkler M.E."/>
        </authorList>
    </citation>
    <scope>NUCLEOTIDE SEQUENCE</scope>
</reference>
<dbReference type="GO" id="GO:0004776">
    <property type="term" value="F:succinate-CoA ligase (GDP-forming) activity"/>
    <property type="evidence" value="ECO:0007669"/>
    <property type="project" value="TreeGrafter"/>
</dbReference>
<feature type="domain" description="ATP-citrate synthase/succinyl-CoA ligase C-terminal" evidence="1">
    <location>
        <begin position="320"/>
        <end position="470"/>
    </location>
</feature>
<evidence type="ECO:0008006" key="4">
    <source>
        <dbReference type="Google" id="ProtNLM"/>
    </source>
</evidence>
<dbReference type="AlphaFoldDB" id="A0A381RWJ4"/>
<proteinExistence type="predicted"/>
<dbReference type="Pfam" id="PF02629">
    <property type="entry name" value="CoA_binding"/>
    <property type="match status" value="1"/>
</dbReference>
<evidence type="ECO:0000259" key="2">
    <source>
        <dbReference type="Pfam" id="PF02629"/>
    </source>
</evidence>
<gene>
    <name evidence="3" type="ORF">METZ01_LOCUS48232</name>
</gene>
<dbReference type="SUPFAM" id="SSF52210">
    <property type="entry name" value="Succinyl-CoA synthetase domains"/>
    <property type="match status" value="2"/>
</dbReference>
<evidence type="ECO:0000313" key="3">
    <source>
        <dbReference type="EMBL" id="SUZ95378.1"/>
    </source>
</evidence>
<dbReference type="GO" id="GO:0009361">
    <property type="term" value="C:succinate-CoA ligase complex (ADP-forming)"/>
    <property type="evidence" value="ECO:0007669"/>
    <property type="project" value="TreeGrafter"/>
</dbReference>